<reference evidence="3" key="1">
    <citation type="journal article" date="2019" name="Int. J. Syst. Evol. Microbiol.">
        <title>The Global Catalogue of Microorganisms (GCM) 10K type strain sequencing project: providing services to taxonomists for standard genome sequencing and annotation.</title>
        <authorList>
            <consortium name="The Broad Institute Genomics Platform"/>
            <consortium name="The Broad Institute Genome Sequencing Center for Infectious Disease"/>
            <person name="Wu L."/>
            <person name="Ma J."/>
        </authorList>
    </citation>
    <scope>NUCLEOTIDE SEQUENCE [LARGE SCALE GENOMIC DNA]</scope>
    <source>
        <strain evidence="3">CCUG 50873</strain>
    </source>
</reference>
<protein>
    <submittedName>
        <fullName evidence="2">Carboxymuconolactone decarboxylase family protein</fullName>
    </submittedName>
</protein>
<dbReference type="PANTHER" id="PTHR34846">
    <property type="entry name" value="4-CARBOXYMUCONOLACTONE DECARBOXYLASE FAMILY PROTEIN (AFU_ORTHOLOGUE AFUA_6G11590)"/>
    <property type="match status" value="1"/>
</dbReference>
<sequence>MTTPRIAPGNLRELGPLNWAFCRVASRVVGVPDMHIFSTLGRTGGLFRGWLHHSARLMPFGPLSRRDTEMIIIRVAHLRDCAYELDHHLRLGKRAGIDGDLAERIRTGPDAVGGDRDRAILTAVDELVGNRDIADATWTDLSRHLTERERIGLLLLVGNYDSLATTIGTLRIERDR</sequence>
<dbReference type="SUPFAM" id="SSF69118">
    <property type="entry name" value="AhpD-like"/>
    <property type="match status" value="1"/>
</dbReference>
<gene>
    <name evidence="2" type="ORF">ACFQ04_10190</name>
</gene>
<evidence type="ECO:0000313" key="2">
    <source>
        <dbReference type="EMBL" id="MFD0926106.1"/>
    </source>
</evidence>
<evidence type="ECO:0000313" key="3">
    <source>
        <dbReference type="Proteomes" id="UP001597068"/>
    </source>
</evidence>
<keyword evidence="3" id="KW-1185">Reference proteome</keyword>
<accession>A0ABW3G618</accession>
<dbReference type="EMBL" id="JBHTIL010000001">
    <property type="protein sequence ID" value="MFD0926106.1"/>
    <property type="molecule type" value="Genomic_DNA"/>
</dbReference>
<dbReference type="PANTHER" id="PTHR34846:SF5">
    <property type="entry name" value="CARBOXYMUCONOLACTONE DECARBOXYLASE-LIKE DOMAIN-CONTAINING PROTEIN"/>
    <property type="match status" value="1"/>
</dbReference>
<dbReference type="RefSeq" id="WP_253645997.1">
    <property type="nucleotide sequence ID" value="NZ_BAAAMO010000002.1"/>
</dbReference>
<comment type="caution">
    <text evidence="2">The sequence shown here is derived from an EMBL/GenBank/DDBJ whole genome shotgun (WGS) entry which is preliminary data.</text>
</comment>
<dbReference type="Pfam" id="PF02627">
    <property type="entry name" value="CMD"/>
    <property type="match status" value="1"/>
</dbReference>
<feature type="domain" description="Carboxymuconolactone decarboxylase-like" evidence="1">
    <location>
        <begin position="46"/>
        <end position="125"/>
    </location>
</feature>
<dbReference type="InterPro" id="IPR029032">
    <property type="entry name" value="AhpD-like"/>
</dbReference>
<organism evidence="2 3">
    <name type="scientific">Williamsia deligens</name>
    <dbReference type="NCBI Taxonomy" id="321325"/>
    <lineage>
        <taxon>Bacteria</taxon>
        <taxon>Bacillati</taxon>
        <taxon>Actinomycetota</taxon>
        <taxon>Actinomycetes</taxon>
        <taxon>Mycobacteriales</taxon>
        <taxon>Nocardiaceae</taxon>
        <taxon>Williamsia</taxon>
    </lineage>
</organism>
<name>A0ABW3G618_9NOCA</name>
<evidence type="ECO:0000259" key="1">
    <source>
        <dbReference type="Pfam" id="PF02627"/>
    </source>
</evidence>
<dbReference type="Gene3D" id="1.20.1290.10">
    <property type="entry name" value="AhpD-like"/>
    <property type="match status" value="1"/>
</dbReference>
<dbReference type="Proteomes" id="UP001597068">
    <property type="component" value="Unassembled WGS sequence"/>
</dbReference>
<proteinExistence type="predicted"/>
<dbReference type="InterPro" id="IPR003779">
    <property type="entry name" value="CMD-like"/>
</dbReference>